<accession>A0AAD5LJ59</accession>
<feature type="region of interest" description="Disordered" evidence="1">
    <location>
        <begin position="26"/>
        <end position="118"/>
    </location>
</feature>
<dbReference type="Proteomes" id="UP001209570">
    <property type="component" value="Unassembled WGS sequence"/>
</dbReference>
<protein>
    <submittedName>
        <fullName evidence="2">Uncharacterized protein</fullName>
    </submittedName>
</protein>
<organism evidence="2 3">
    <name type="scientific">Pythium insidiosum</name>
    <name type="common">Pythiosis disease agent</name>
    <dbReference type="NCBI Taxonomy" id="114742"/>
    <lineage>
        <taxon>Eukaryota</taxon>
        <taxon>Sar</taxon>
        <taxon>Stramenopiles</taxon>
        <taxon>Oomycota</taxon>
        <taxon>Peronosporomycetes</taxon>
        <taxon>Pythiales</taxon>
        <taxon>Pythiaceae</taxon>
        <taxon>Pythium</taxon>
    </lineage>
</organism>
<keyword evidence="3" id="KW-1185">Reference proteome</keyword>
<comment type="caution">
    <text evidence="2">The sequence shown here is derived from an EMBL/GenBank/DDBJ whole genome shotgun (WGS) entry which is preliminary data.</text>
</comment>
<gene>
    <name evidence="2" type="ORF">P43SY_001686</name>
</gene>
<name>A0AAD5LJ59_PYTIN</name>
<sequence>MERWAADFDPLAALEAEYAAVLAQSSISARVSSTARPSSSQDDDDKHEREHEDEHERDPDDAESDDDESGYAPLPSSPMGSDNGLFGSDAEEEQEAEAPPAKEPVKVSSLPPAPMDDRVKQEIMASMQRLRLPTPPWAVGADALSDQELVDLVQRRLRLSSAAMQGLPAHEGGDHDDANRPLAANVA</sequence>
<proteinExistence type="predicted"/>
<feature type="compositionally biased region" description="Polar residues" evidence="1">
    <location>
        <begin position="26"/>
        <end position="40"/>
    </location>
</feature>
<evidence type="ECO:0000313" key="3">
    <source>
        <dbReference type="Proteomes" id="UP001209570"/>
    </source>
</evidence>
<feature type="compositionally biased region" description="Basic and acidic residues" evidence="1">
    <location>
        <begin position="44"/>
        <end position="58"/>
    </location>
</feature>
<evidence type="ECO:0000313" key="2">
    <source>
        <dbReference type="EMBL" id="KAJ0400408.1"/>
    </source>
</evidence>
<dbReference type="AlphaFoldDB" id="A0AAD5LJ59"/>
<dbReference type="EMBL" id="JAKCXM010000155">
    <property type="protein sequence ID" value="KAJ0400408.1"/>
    <property type="molecule type" value="Genomic_DNA"/>
</dbReference>
<reference evidence="2" key="1">
    <citation type="submission" date="2021-12" db="EMBL/GenBank/DDBJ databases">
        <title>Prjna785345.</title>
        <authorList>
            <person name="Rujirawat T."/>
            <person name="Krajaejun T."/>
        </authorList>
    </citation>
    <scope>NUCLEOTIDE SEQUENCE</scope>
    <source>
        <strain evidence="2">Pi057C3</strain>
    </source>
</reference>
<feature type="compositionally biased region" description="Acidic residues" evidence="1">
    <location>
        <begin position="59"/>
        <end position="69"/>
    </location>
</feature>
<feature type="region of interest" description="Disordered" evidence="1">
    <location>
        <begin position="164"/>
        <end position="187"/>
    </location>
</feature>
<evidence type="ECO:0000256" key="1">
    <source>
        <dbReference type="SAM" id="MobiDB-lite"/>
    </source>
</evidence>